<evidence type="ECO:0000313" key="7">
    <source>
        <dbReference type="Proteomes" id="UP001178507"/>
    </source>
</evidence>
<feature type="region of interest" description="Disordered" evidence="4">
    <location>
        <begin position="133"/>
        <end position="316"/>
    </location>
</feature>
<keyword evidence="7" id="KW-1185">Reference proteome</keyword>
<feature type="compositionally biased region" description="Low complexity" evidence="4">
    <location>
        <begin position="195"/>
        <end position="221"/>
    </location>
</feature>
<dbReference type="SMART" id="SM00088">
    <property type="entry name" value="PINT"/>
    <property type="match status" value="1"/>
</dbReference>
<dbReference type="EMBL" id="CAUJNA010003583">
    <property type="protein sequence ID" value="CAJ1405402.1"/>
    <property type="molecule type" value="Genomic_DNA"/>
</dbReference>
<dbReference type="PANTHER" id="PTHR13937">
    <property type="entry name" value="EUKARYOTIC TRANSLATION INITATION FACTOR 3, SUBUNIT 8 EIF3S8 -RELATED"/>
    <property type="match status" value="1"/>
</dbReference>
<dbReference type="SUPFAM" id="SSF46785">
    <property type="entry name" value="Winged helix' DNA-binding domain"/>
    <property type="match status" value="1"/>
</dbReference>
<name>A0AA36JGV7_9DINO</name>
<dbReference type="InterPro" id="IPR000717">
    <property type="entry name" value="PCI_dom"/>
</dbReference>
<feature type="compositionally biased region" description="Basic and acidic residues" evidence="4">
    <location>
        <begin position="273"/>
        <end position="310"/>
    </location>
</feature>
<feature type="region of interest" description="Disordered" evidence="4">
    <location>
        <begin position="1"/>
        <end position="68"/>
    </location>
</feature>
<dbReference type="GO" id="GO:0003743">
    <property type="term" value="F:translation initiation factor activity"/>
    <property type="evidence" value="ECO:0007669"/>
    <property type="project" value="UniProtKB-KW"/>
</dbReference>
<dbReference type="GO" id="GO:0031369">
    <property type="term" value="F:translation initiation factor binding"/>
    <property type="evidence" value="ECO:0007669"/>
    <property type="project" value="InterPro"/>
</dbReference>
<feature type="compositionally biased region" description="Low complexity" evidence="4">
    <location>
        <begin position="229"/>
        <end position="242"/>
    </location>
</feature>
<feature type="compositionally biased region" description="Acidic residues" evidence="4">
    <location>
        <begin position="15"/>
        <end position="26"/>
    </location>
</feature>
<evidence type="ECO:0000313" key="6">
    <source>
        <dbReference type="EMBL" id="CAJ1405402.1"/>
    </source>
</evidence>
<dbReference type="Pfam" id="PF05470">
    <property type="entry name" value="eIF-3c_N"/>
    <property type="match status" value="2"/>
</dbReference>
<keyword evidence="3" id="KW-0648">Protein biosynthesis</keyword>
<evidence type="ECO:0000256" key="3">
    <source>
        <dbReference type="ARBA" id="ARBA00022917"/>
    </source>
</evidence>
<evidence type="ECO:0000256" key="1">
    <source>
        <dbReference type="ARBA" id="ARBA00022490"/>
    </source>
</evidence>
<proteinExistence type="predicted"/>
<feature type="compositionally biased region" description="Acidic residues" evidence="4">
    <location>
        <begin position="179"/>
        <end position="194"/>
    </location>
</feature>
<dbReference type="Pfam" id="PF01399">
    <property type="entry name" value="PCI"/>
    <property type="match status" value="1"/>
</dbReference>
<dbReference type="PROSITE" id="PS50250">
    <property type="entry name" value="PCI"/>
    <property type="match status" value="1"/>
</dbReference>
<sequence length="1612" mass="179395">MAGNKFWGGASSSESDSDSDASDSEEEKPVAAAPRKMARWAEASSSEDEGVAQRRVVRSHTDKKNEQMLQQIRIMKNHMKNDDFASTITDYEALIKMLEKLRNQVEAEGGPPKQFIKAIGALEDYIEKTHGEIQERKQKGVKLPENKAKAFNTLRSKVKKGNKTYGDDLQQFRNNPDDFQSEEEQNADDSDSASEEGAAAASSSSSDSDSDSDSSSSSSSDSDSDSDTGSDSSASSDSNSFDSSEKSGDSDAEGDEDLVRERKMLRWLITPEKLAEREKKAEAAKAKVDENKAKEQEKRARKKDKAEEGQTRATHQKLVQTRRFEREAGFFSKPKRQSDQRSAGLFVLLAACFFRAQSEEHLTQALASDEGADSALSALQTRALTLQAPNATNATNATSATANATGTNASNAASGVANVTKVSVCTSGAQIPFSNRGPGTECFASALGEECSYQCEEGYIGVGRHVCQTIMAEGQVWKDKSFFGGNCWRLCADSPTCTSPQVPMRVNSTDASGWCMKTTCFDEMGALMNIAEGNYEVWKLARDESSGCYADHVNLDTQTAALGSSDATGMGIIMECIADAMGWISRDQFLQRVNQTLSAYAGIQPGNQTWNFRRGPRGWVPRFFDIKSGDLLSEGTEEKVGETWSVMSTGLFYSGVLFVQTYLKNTGAYKTNAEAGEIMSLAARMMDMVDDWHSMLCYQAFASDEALEGYNGTGIPFLMDSDGQCRAIMWPERDGYYPFNEQISADWIATARVCFQSDQFPCSRPAMVNMWKAVVGRASHPNVVIDGYPILSDWPAYIVQLPYYTVNMVNSDATFLDMFKNGWLADWADYNSSVFYGGSNRYGMGAGPDMEWCSGATYFADRYTMNPADAKCRTWSPYSVAGWLPAAPDTIKGHLLEMLATGEAVYPFPGTDKHILWRKSILDPSMNWSSYVTTIDIAGELFGLSTLKLGVDFFRKNTNHFSKAQGFHHLPTPGPLNPDPKELTNKVTEIAQQRGRRGFDRKAYMEKLQKLLVHAAKHGPLEQLYIYASMVSADFDNTGSAFAAMKIELWNEALQKVNKMLPLLTESYNNLKNSSEDKASAGDTELEDPKSHPRLQELFLSFVEKLDDELYKALQFNSDVYASEYGEILGNSSKCLVLLNRTLRYFEEVKETKHLGSIAARLMEQLYYKPDSLNARVYEAIPHTMPEESKEHWVWPKDSKAYMGKLCHYVWNAGDTRLRHRACLCQAYHLALHDCFQPARDLLHLGNFQEQASQSDVHTQILYNRVIAQIGLSAFRLGKITEAHNCLMDVCQYNKGRELLAQGLSYAKNMERTVEQERAERQRQLPYHMHINLEVLESAQHICAMLLEVPNMAMQAIDPSNKRIISKVLRRALEAYDKQQYTGPPETAKDSVVAAAKDLQRGDWAKACSQLESLQLWHHIDTNHPENGEKVKAMITEKMKVEALRTYLFSYASIYDAFHLDQLVQMFSLDERSVHSTISKMMIKEEITAFWDESSKYVLVQHVEPSPLQRLAITLAERAVQAVENNERLVDLKSGGFAFKDGARAQPGLATEKGKGRMGKGFDMKADMKGAKGKGRGKGGFAQPARRAGGWENARAGAMRGTQRGWSTGIKN</sequence>
<keyword evidence="1" id="KW-0963">Cytoplasm</keyword>
<dbReference type="InterPro" id="IPR008905">
    <property type="entry name" value="EIF3C_N_dom"/>
</dbReference>
<reference evidence="6" key="1">
    <citation type="submission" date="2023-08" db="EMBL/GenBank/DDBJ databases">
        <authorList>
            <person name="Chen Y."/>
            <person name="Shah S."/>
            <person name="Dougan E. K."/>
            <person name="Thang M."/>
            <person name="Chan C."/>
        </authorList>
    </citation>
    <scope>NUCLEOTIDE SEQUENCE</scope>
</reference>
<dbReference type="Proteomes" id="UP001178507">
    <property type="component" value="Unassembled WGS sequence"/>
</dbReference>
<gene>
    <name evidence="6" type="ORF">EVOR1521_LOCUS27623</name>
</gene>
<dbReference type="Gene3D" id="1.50.10.140">
    <property type="match status" value="1"/>
</dbReference>
<evidence type="ECO:0000256" key="2">
    <source>
        <dbReference type="ARBA" id="ARBA00022540"/>
    </source>
</evidence>
<evidence type="ECO:0000256" key="4">
    <source>
        <dbReference type="SAM" id="MobiDB-lite"/>
    </source>
</evidence>
<feature type="region of interest" description="Disordered" evidence="4">
    <location>
        <begin position="1570"/>
        <end position="1612"/>
    </location>
</feature>
<dbReference type="InterPro" id="IPR036390">
    <property type="entry name" value="WH_DNA-bd_sf"/>
</dbReference>
<protein>
    <recommendedName>
        <fullName evidence="5">PCI domain-containing protein</fullName>
    </recommendedName>
</protein>
<organism evidence="6 7">
    <name type="scientific">Effrenium voratum</name>
    <dbReference type="NCBI Taxonomy" id="2562239"/>
    <lineage>
        <taxon>Eukaryota</taxon>
        <taxon>Sar</taxon>
        <taxon>Alveolata</taxon>
        <taxon>Dinophyceae</taxon>
        <taxon>Suessiales</taxon>
        <taxon>Symbiodiniaceae</taxon>
        <taxon>Effrenium</taxon>
    </lineage>
</organism>
<keyword evidence="2" id="KW-0396">Initiation factor</keyword>
<feature type="domain" description="PCI" evidence="5">
    <location>
        <begin position="1327"/>
        <end position="1505"/>
    </location>
</feature>
<dbReference type="GO" id="GO:0005852">
    <property type="term" value="C:eukaryotic translation initiation factor 3 complex"/>
    <property type="evidence" value="ECO:0007669"/>
    <property type="project" value="InterPro"/>
</dbReference>
<dbReference type="InterPro" id="IPR027516">
    <property type="entry name" value="EIF3C"/>
</dbReference>
<accession>A0AA36JGV7</accession>
<comment type="caution">
    <text evidence="6">The sequence shown here is derived from an EMBL/GenBank/DDBJ whole genome shotgun (WGS) entry which is preliminary data.</text>
</comment>
<feature type="compositionally biased region" description="Basic and acidic residues" evidence="4">
    <location>
        <begin position="133"/>
        <end position="148"/>
    </location>
</feature>
<dbReference type="PANTHER" id="PTHR13937:SF0">
    <property type="entry name" value="EUKARYOTIC TRANSLATION INITIATION FACTOR 3 SUBUNIT C-RELATED"/>
    <property type="match status" value="1"/>
</dbReference>
<evidence type="ECO:0000259" key="5">
    <source>
        <dbReference type="PROSITE" id="PS50250"/>
    </source>
</evidence>
<dbReference type="GO" id="GO:0003723">
    <property type="term" value="F:RNA binding"/>
    <property type="evidence" value="ECO:0007669"/>
    <property type="project" value="InterPro"/>
</dbReference>